<evidence type="ECO:0000256" key="7">
    <source>
        <dbReference type="RuleBase" id="RU000477"/>
    </source>
</evidence>
<keyword evidence="6 8" id="KW-0472">Membrane</keyword>
<organism evidence="9 10">
    <name type="scientific">Ditylenchus destructor</name>
    <dbReference type="NCBI Taxonomy" id="166010"/>
    <lineage>
        <taxon>Eukaryota</taxon>
        <taxon>Metazoa</taxon>
        <taxon>Ecdysozoa</taxon>
        <taxon>Nematoda</taxon>
        <taxon>Chromadorea</taxon>
        <taxon>Rhabditida</taxon>
        <taxon>Tylenchina</taxon>
        <taxon>Tylenchomorpha</taxon>
        <taxon>Sphaerularioidea</taxon>
        <taxon>Anguinidae</taxon>
        <taxon>Anguininae</taxon>
        <taxon>Ditylenchus</taxon>
    </lineage>
</organism>
<evidence type="ECO:0000256" key="3">
    <source>
        <dbReference type="ARBA" id="ARBA00022448"/>
    </source>
</evidence>
<dbReference type="FunFam" id="1.20.1080.10:FF:000019">
    <property type="entry name" value="AQuaPorin or aquaglyceroporin related"/>
    <property type="match status" value="1"/>
</dbReference>
<dbReference type="GO" id="GO:0005886">
    <property type="term" value="C:plasma membrane"/>
    <property type="evidence" value="ECO:0007669"/>
    <property type="project" value="TreeGrafter"/>
</dbReference>
<comment type="caution">
    <text evidence="9">The sequence shown here is derived from an EMBL/GenBank/DDBJ whole genome shotgun (WGS) entry which is preliminary data.</text>
</comment>
<feature type="transmembrane region" description="Helical" evidence="8">
    <location>
        <begin position="265"/>
        <end position="285"/>
    </location>
</feature>
<keyword evidence="10" id="KW-1185">Reference proteome</keyword>
<feature type="transmembrane region" description="Helical" evidence="8">
    <location>
        <begin position="98"/>
        <end position="116"/>
    </location>
</feature>
<feature type="transmembrane region" description="Helical" evidence="8">
    <location>
        <begin position="213"/>
        <end position="234"/>
    </location>
</feature>
<dbReference type="PRINTS" id="PR00783">
    <property type="entry name" value="MINTRINSICP"/>
</dbReference>
<keyword evidence="5 8" id="KW-1133">Transmembrane helix</keyword>
<dbReference type="PROSITE" id="PS00221">
    <property type="entry name" value="MIP"/>
    <property type="match status" value="1"/>
</dbReference>
<evidence type="ECO:0000256" key="5">
    <source>
        <dbReference type="ARBA" id="ARBA00022989"/>
    </source>
</evidence>
<dbReference type="SUPFAM" id="SSF81338">
    <property type="entry name" value="Aquaporin-like"/>
    <property type="match status" value="1"/>
</dbReference>
<evidence type="ECO:0000256" key="2">
    <source>
        <dbReference type="ARBA" id="ARBA00006175"/>
    </source>
</evidence>
<dbReference type="Gene3D" id="1.20.1080.10">
    <property type="entry name" value="Glycerol uptake facilitator protein"/>
    <property type="match status" value="1"/>
</dbReference>
<dbReference type="Pfam" id="PF00230">
    <property type="entry name" value="MIP"/>
    <property type="match status" value="1"/>
</dbReference>
<feature type="transmembrane region" description="Helical" evidence="8">
    <location>
        <begin position="67"/>
        <end position="86"/>
    </location>
</feature>
<evidence type="ECO:0000313" key="10">
    <source>
        <dbReference type="Proteomes" id="UP001201812"/>
    </source>
</evidence>
<evidence type="ECO:0000256" key="8">
    <source>
        <dbReference type="SAM" id="Phobius"/>
    </source>
</evidence>
<gene>
    <name evidence="9" type="ORF">DdX_04744</name>
</gene>
<keyword evidence="3 7" id="KW-0813">Transport</keyword>
<dbReference type="AlphaFoldDB" id="A0AAD4N8F2"/>
<dbReference type="InterPro" id="IPR000425">
    <property type="entry name" value="MIP"/>
</dbReference>
<evidence type="ECO:0000313" key="9">
    <source>
        <dbReference type="EMBL" id="KAI1720509.1"/>
    </source>
</evidence>
<dbReference type="GO" id="GO:0015250">
    <property type="term" value="F:water channel activity"/>
    <property type="evidence" value="ECO:0007669"/>
    <property type="project" value="TreeGrafter"/>
</dbReference>
<dbReference type="InterPro" id="IPR034294">
    <property type="entry name" value="Aquaporin_transptr"/>
</dbReference>
<dbReference type="InterPro" id="IPR023271">
    <property type="entry name" value="Aquaporin-like"/>
</dbReference>
<reference evidence="9" key="1">
    <citation type="submission" date="2022-01" db="EMBL/GenBank/DDBJ databases">
        <title>Genome Sequence Resource for Two Populations of Ditylenchus destructor, the Migratory Endoparasitic Phytonematode.</title>
        <authorList>
            <person name="Zhang H."/>
            <person name="Lin R."/>
            <person name="Xie B."/>
        </authorList>
    </citation>
    <scope>NUCLEOTIDE SEQUENCE</scope>
    <source>
        <strain evidence="9">BazhouSP</strain>
    </source>
</reference>
<comment type="similarity">
    <text evidence="2 7">Belongs to the MIP/aquaporin (TC 1.A.8) family.</text>
</comment>
<comment type="subcellular location">
    <subcellularLocation>
        <location evidence="1">Membrane</location>
        <topology evidence="1">Multi-pass membrane protein</topology>
    </subcellularLocation>
</comment>
<proteinExistence type="inferred from homology"/>
<accession>A0AAD4N8F2</accession>
<evidence type="ECO:0000256" key="1">
    <source>
        <dbReference type="ARBA" id="ARBA00004141"/>
    </source>
</evidence>
<dbReference type="InterPro" id="IPR022357">
    <property type="entry name" value="MIP_CS"/>
</dbReference>
<dbReference type="EMBL" id="JAKKPZ010000005">
    <property type="protein sequence ID" value="KAI1720509.1"/>
    <property type="molecule type" value="Genomic_DNA"/>
</dbReference>
<feature type="transmembrane region" description="Helical" evidence="8">
    <location>
        <begin position="137"/>
        <end position="161"/>
    </location>
</feature>
<sequence length="295" mass="31060">MQSSLQLRRQDQVHISSPNGGEGLKSWNIDNPWAGAYTKTFMRDSRGSMDLHSNAASEKPYTVLSKLVAEFIGVLFFVFIGSMSGLKSSDENVTTHAAFAHGLTIFVMVASLGHISGGHFNPAVTVSVTCAGKLHPILAIPYVIAQLLGGFVGALLVRAATSQTEYDSIGGGATLLAKGDLWHQGLIVEVILTAILTQAVLNTAVDTSDNMLAPLAIGMSVALDVFGAGSISGASMNPARSLGPCAAAALFGTGQDKSILWKYHYIYWAGPIGGAIVSAITYRLLFARGHTRLLP</sequence>
<feature type="transmembrane region" description="Helical" evidence="8">
    <location>
        <begin position="181"/>
        <end position="201"/>
    </location>
</feature>
<protein>
    <submittedName>
        <fullName evidence="9">Major intrinsic protein domain-containing protein</fullName>
    </submittedName>
</protein>
<evidence type="ECO:0000256" key="4">
    <source>
        <dbReference type="ARBA" id="ARBA00022692"/>
    </source>
</evidence>
<name>A0AAD4N8F2_9BILA</name>
<keyword evidence="4 7" id="KW-0812">Transmembrane</keyword>
<dbReference type="PANTHER" id="PTHR19139:SF284">
    <property type="entry name" value="AQUAPORIN"/>
    <property type="match status" value="1"/>
</dbReference>
<evidence type="ECO:0000256" key="6">
    <source>
        <dbReference type="ARBA" id="ARBA00023136"/>
    </source>
</evidence>
<dbReference type="PANTHER" id="PTHR19139">
    <property type="entry name" value="AQUAPORIN TRANSPORTER"/>
    <property type="match status" value="1"/>
</dbReference>
<dbReference type="Proteomes" id="UP001201812">
    <property type="component" value="Unassembled WGS sequence"/>
</dbReference>